<dbReference type="AlphaFoldDB" id="Q3A7S7"/>
<keyword evidence="3" id="KW-1185">Reference proteome</keyword>
<dbReference type="eggNOG" id="COG3945">
    <property type="taxonomic scope" value="Bacteria"/>
</dbReference>
<proteinExistence type="predicted"/>
<gene>
    <name evidence="2" type="ordered locus">Pcar_0307</name>
</gene>
<evidence type="ECO:0000259" key="1">
    <source>
        <dbReference type="Pfam" id="PF01814"/>
    </source>
</evidence>
<evidence type="ECO:0000313" key="3">
    <source>
        <dbReference type="Proteomes" id="UP000002534"/>
    </source>
</evidence>
<dbReference type="KEGG" id="pca:Pcar_0307"/>
<dbReference type="HOGENOM" id="CLU_095978_2_0_7"/>
<reference evidence="3" key="1">
    <citation type="submission" date="2005-10" db="EMBL/GenBank/DDBJ databases">
        <title>Complete sequence of Pelobacter carbinolicus DSM 2380.</title>
        <authorList>
            <person name="Copeland A."/>
            <person name="Lucas S."/>
            <person name="Lapidus A."/>
            <person name="Barry K."/>
            <person name="Detter J.C."/>
            <person name="Glavina T."/>
            <person name="Hammon N."/>
            <person name="Israni S."/>
            <person name="Pitluck S."/>
            <person name="Chertkov O."/>
            <person name="Schmutz J."/>
            <person name="Larimer F."/>
            <person name="Land M."/>
            <person name="Kyrpides N."/>
            <person name="Ivanova N."/>
            <person name="Richardson P."/>
        </authorList>
    </citation>
    <scope>NUCLEOTIDE SEQUENCE [LARGE SCALE GENOMIC DNA]</scope>
    <source>
        <strain evidence="3">DSM 2380 / NBRC 103641 / GraBd1</strain>
    </source>
</reference>
<reference evidence="2 3" key="2">
    <citation type="journal article" date="2012" name="BMC Genomics">
        <title>The genome of Pelobacter carbinolicus reveals surprising metabolic capabilities and physiological features.</title>
        <authorList>
            <person name="Aklujkar M."/>
            <person name="Haveman S.A."/>
            <person name="Didonato R.Jr."/>
            <person name="Chertkov O."/>
            <person name="Han C.S."/>
            <person name="Land M.L."/>
            <person name="Brown P."/>
            <person name="Lovley D.R."/>
        </authorList>
    </citation>
    <scope>NUCLEOTIDE SEQUENCE [LARGE SCALE GENOMIC DNA]</scope>
    <source>
        <strain evidence="3">DSM 2380 / NBRC 103641 / GraBd1</strain>
    </source>
</reference>
<sequence>MQAIEQLKKEHEGIMQMLLILENVAGRLERQETVPPEDLQAMAEFLSVFIDRCHHSKEEEYLFPALEEAGLPRQGHPVETLLDEHATGRKLIATLQESLARIRSGDARGAQLFAETVSQYMDLLELHIEKERTVLFPLAEKHLDLRQDAELLEAFENLEKERIGPGRHEAFHKLLKRLKKTYLK</sequence>
<dbReference type="RefSeq" id="WP_011339980.1">
    <property type="nucleotide sequence ID" value="NC_007498.2"/>
</dbReference>
<dbReference type="EMBL" id="CP000142">
    <property type="protein sequence ID" value="ABA87567.1"/>
    <property type="molecule type" value="Genomic_DNA"/>
</dbReference>
<dbReference type="PANTHER" id="PTHR39966">
    <property type="entry name" value="BLL2471 PROTEIN-RELATED"/>
    <property type="match status" value="1"/>
</dbReference>
<evidence type="ECO:0000313" key="2">
    <source>
        <dbReference type="EMBL" id="ABA87567.1"/>
    </source>
</evidence>
<organism evidence="2 3">
    <name type="scientific">Syntrophotalea carbinolica (strain DSM 2380 / NBRC 103641 / GraBd1)</name>
    <name type="common">Pelobacter carbinolicus</name>
    <dbReference type="NCBI Taxonomy" id="338963"/>
    <lineage>
        <taxon>Bacteria</taxon>
        <taxon>Pseudomonadati</taxon>
        <taxon>Thermodesulfobacteriota</taxon>
        <taxon>Desulfuromonadia</taxon>
        <taxon>Desulfuromonadales</taxon>
        <taxon>Syntrophotaleaceae</taxon>
        <taxon>Syntrophotalea</taxon>
    </lineage>
</organism>
<dbReference type="Proteomes" id="UP000002534">
    <property type="component" value="Chromosome"/>
</dbReference>
<protein>
    <recommendedName>
        <fullName evidence="1">Hemerythrin-like domain-containing protein</fullName>
    </recommendedName>
</protein>
<dbReference type="CDD" id="cd12108">
    <property type="entry name" value="Hr-like"/>
    <property type="match status" value="1"/>
</dbReference>
<dbReference type="STRING" id="338963.Pcar_0307"/>
<feature type="domain" description="Hemerythrin-like" evidence="1">
    <location>
        <begin position="3"/>
        <end position="139"/>
    </location>
</feature>
<accession>Q3A7S7</accession>
<dbReference type="InterPro" id="IPR012312">
    <property type="entry name" value="Hemerythrin-like"/>
</dbReference>
<dbReference type="Gene3D" id="1.20.120.520">
    <property type="entry name" value="nmb1532 protein domain like"/>
    <property type="match status" value="1"/>
</dbReference>
<name>Q3A7S7_SYNC1</name>
<dbReference type="OrthoDB" id="9769774at2"/>
<dbReference type="Pfam" id="PF01814">
    <property type="entry name" value="Hemerythrin"/>
    <property type="match status" value="1"/>
</dbReference>
<dbReference type="PANTHER" id="PTHR39966:SF1">
    <property type="entry name" value="HEMERYTHRIN-LIKE DOMAIN-CONTAINING PROTEIN"/>
    <property type="match status" value="1"/>
</dbReference>
<dbReference type="GO" id="GO:0005886">
    <property type="term" value="C:plasma membrane"/>
    <property type="evidence" value="ECO:0007669"/>
    <property type="project" value="TreeGrafter"/>
</dbReference>